<evidence type="ECO:0000313" key="1">
    <source>
        <dbReference type="EMBL" id="AFJ03615.1"/>
    </source>
</evidence>
<dbReference type="RefSeq" id="WP_014705033.1">
    <property type="nucleotide sequence ID" value="NC_017856.1"/>
</dbReference>
<dbReference type="Proteomes" id="UP000009145">
    <property type="component" value="Chromosome"/>
</dbReference>
<evidence type="ECO:0000313" key="2">
    <source>
        <dbReference type="Proteomes" id="UP000009145"/>
    </source>
</evidence>
<name>I1YL22_METFJ</name>
<reference evidence="1 2" key="1">
    <citation type="journal article" date="2012" name="J. Bacteriol.">
        <title>Complete genome sequences of Methylophaga sp. strain JAM1 and Methylophaga sp. strain JAM7.</title>
        <authorList>
            <person name="Villeneuve C."/>
            <person name="Martineau C."/>
            <person name="Mauffrey F."/>
            <person name="Villemur R."/>
        </authorList>
    </citation>
    <scope>NUCLEOTIDE SEQUENCE [LARGE SCALE GENOMIC DNA]</scope>
    <source>
        <strain evidence="1 2">JAM7</strain>
    </source>
</reference>
<organism evidence="1 2">
    <name type="scientific">Methylophaga frappieri (strain ATCC BAA-2434 / DSM 25690 / JAM7)</name>
    <dbReference type="NCBI Taxonomy" id="754477"/>
    <lineage>
        <taxon>Bacteria</taxon>
        <taxon>Pseudomonadati</taxon>
        <taxon>Pseudomonadota</taxon>
        <taxon>Gammaproteobacteria</taxon>
        <taxon>Thiotrichales</taxon>
        <taxon>Piscirickettsiaceae</taxon>
        <taxon>Methylophaga</taxon>
    </lineage>
</organism>
<dbReference type="PATRIC" id="fig|754477.3.peg.2448"/>
<proteinExistence type="predicted"/>
<dbReference type="EMBL" id="CP003380">
    <property type="protein sequence ID" value="AFJ03615.1"/>
    <property type="molecule type" value="Genomic_DNA"/>
</dbReference>
<keyword evidence="2" id="KW-1185">Reference proteome</keyword>
<dbReference type="STRING" id="754477.Q7C_2490"/>
<dbReference type="AlphaFoldDB" id="I1YL22"/>
<protein>
    <recommendedName>
        <fullName evidence="3">Succinylglutamate desuccinylase</fullName>
    </recommendedName>
</protein>
<accession>I1YL22</accession>
<sequence length="218" mass="24460">MLASTCRTLDVYPQTTQINRLVDLTEIYRPEVNLVQWLREPDARFEIDIKSLLSRPALAIRQQVSSNITLMSLGNYLRLPSESLLLFDIQRLISLFADLFDLHEVGLRLEKIGATMCPRFHTDKLACRLVTAYHGVGTQWLDENNIDRCKLGAGAAGLPDSQSGIYQFENQIRTANTSDVLLLKGDSWPESPVAGIVHRSPPACPNQPRLLLTLDFAD</sequence>
<dbReference type="KEGG" id="mec:Q7C_2490"/>
<dbReference type="InterPro" id="IPR014955">
    <property type="entry name" value="DUF1826"/>
</dbReference>
<dbReference type="Pfam" id="PF08856">
    <property type="entry name" value="DUF1826"/>
    <property type="match status" value="1"/>
</dbReference>
<gene>
    <name evidence="1" type="ordered locus">Q7C_2490</name>
</gene>
<dbReference type="eggNOG" id="ENOG502ZV50">
    <property type="taxonomic scope" value="Bacteria"/>
</dbReference>
<dbReference type="OrthoDB" id="5342505at2"/>
<evidence type="ECO:0008006" key="3">
    <source>
        <dbReference type="Google" id="ProtNLM"/>
    </source>
</evidence>
<dbReference type="HOGENOM" id="CLU_093134_1_0_6"/>